<dbReference type="GO" id="GO:0042277">
    <property type="term" value="F:peptide binding"/>
    <property type="evidence" value="ECO:0007669"/>
    <property type="project" value="TreeGrafter"/>
</dbReference>
<dbReference type="SUPFAM" id="SSF63737">
    <property type="entry name" value="Leukotriene A4 hydrolase N-terminal domain"/>
    <property type="match status" value="1"/>
</dbReference>
<dbReference type="InterPro" id="IPR001930">
    <property type="entry name" value="Peptidase_M1"/>
</dbReference>
<evidence type="ECO:0000313" key="15">
    <source>
        <dbReference type="Proteomes" id="UP000195766"/>
    </source>
</evidence>
<dbReference type="GO" id="GO:0008270">
    <property type="term" value="F:zinc ion binding"/>
    <property type="evidence" value="ECO:0007669"/>
    <property type="project" value="InterPro"/>
</dbReference>
<keyword evidence="9" id="KW-0378">Hydrolase</keyword>
<evidence type="ECO:0000256" key="1">
    <source>
        <dbReference type="ARBA" id="ARBA00000098"/>
    </source>
</evidence>
<dbReference type="SUPFAM" id="SSF55486">
    <property type="entry name" value="Metalloproteases ('zincins'), catalytic domain"/>
    <property type="match status" value="1"/>
</dbReference>
<evidence type="ECO:0000256" key="11">
    <source>
        <dbReference type="ARBA" id="ARBA00023049"/>
    </source>
</evidence>
<dbReference type="CDD" id="cd09603">
    <property type="entry name" value="M1_APN_like"/>
    <property type="match status" value="1"/>
</dbReference>
<evidence type="ECO:0000256" key="12">
    <source>
        <dbReference type="SAM" id="SignalP"/>
    </source>
</evidence>
<evidence type="ECO:0000256" key="3">
    <source>
        <dbReference type="ARBA" id="ARBA00010136"/>
    </source>
</evidence>
<evidence type="ECO:0000256" key="9">
    <source>
        <dbReference type="ARBA" id="ARBA00022801"/>
    </source>
</evidence>
<dbReference type="GO" id="GO:0016020">
    <property type="term" value="C:membrane"/>
    <property type="evidence" value="ECO:0007669"/>
    <property type="project" value="TreeGrafter"/>
</dbReference>
<reference evidence="14 15" key="1">
    <citation type="submission" date="2017-02" db="EMBL/GenBank/DDBJ databases">
        <authorList>
            <person name="Peterson S.W."/>
        </authorList>
    </citation>
    <scope>NUCLEOTIDE SEQUENCE [LARGE SCALE GENOMIC DNA]</scope>
    <source>
        <strain evidence="14 15">3F5N</strain>
    </source>
</reference>
<dbReference type="Gene3D" id="2.60.40.1730">
    <property type="entry name" value="tricorn interacting facor f3 domain"/>
    <property type="match status" value="1"/>
</dbReference>
<keyword evidence="6" id="KW-0031">Aminopeptidase</keyword>
<name>A0A1R4FZG9_BREDI</name>
<evidence type="ECO:0000256" key="6">
    <source>
        <dbReference type="ARBA" id="ARBA00022438"/>
    </source>
</evidence>
<comment type="cofactor">
    <cofactor evidence="2">
        <name>Zn(2+)</name>
        <dbReference type="ChEBI" id="CHEBI:29105"/>
    </cofactor>
</comment>
<dbReference type="GO" id="GO:0016285">
    <property type="term" value="F:alanyl aminopeptidase activity"/>
    <property type="evidence" value="ECO:0007669"/>
    <property type="project" value="UniProtKB-EC"/>
</dbReference>
<keyword evidence="7" id="KW-0645">Protease</keyword>
<organism evidence="14 15">
    <name type="scientific">Brevundimonas diminuta 3F5N</name>
    <dbReference type="NCBI Taxonomy" id="1255603"/>
    <lineage>
        <taxon>Bacteria</taxon>
        <taxon>Pseudomonadati</taxon>
        <taxon>Pseudomonadota</taxon>
        <taxon>Alphaproteobacteria</taxon>
        <taxon>Caulobacterales</taxon>
        <taxon>Caulobacteraceae</taxon>
        <taxon>Brevundimonas</taxon>
    </lineage>
</organism>
<dbReference type="EC" id="3.4.11.2" evidence="4"/>
<feature type="domain" description="Peptidase M1 membrane alanine aminopeptidase" evidence="13">
    <location>
        <begin position="329"/>
        <end position="443"/>
    </location>
</feature>
<feature type="signal peptide" evidence="12">
    <location>
        <begin position="1"/>
        <end position="25"/>
    </location>
</feature>
<dbReference type="GO" id="GO:0005737">
    <property type="term" value="C:cytoplasm"/>
    <property type="evidence" value="ECO:0007669"/>
    <property type="project" value="TreeGrafter"/>
</dbReference>
<feature type="chain" id="PRO_5013272324" description="Aminopeptidase N" evidence="12">
    <location>
        <begin position="26"/>
        <end position="569"/>
    </location>
</feature>
<dbReference type="InterPro" id="IPR027268">
    <property type="entry name" value="Peptidase_M4/M1_CTD_sf"/>
</dbReference>
<accession>A0A1R4FZG9</accession>
<dbReference type="OrthoDB" id="100605at2"/>
<gene>
    <name evidence="14" type="ORF">FM111_08225</name>
</gene>
<dbReference type="PANTHER" id="PTHR11533:SF174">
    <property type="entry name" value="PUROMYCIN-SENSITIVE AMINOPEPTIDASE-RELATED"/>
    <property type="match status" value="1"/>
</dbReference>
<comment type="similarity">
    <text evidence="3">Belongs to the peptidase M1 family.</text>
</comment>
<evidence type="ECO:0000256" key="8">
    <source>
        <dbReference type="ARBA" id="ARBA00022723"/>
    </source>
</evidence>
<keyword evidence="12" id="KW-0732">Signal</keyword>
<protein>
    <recommendedName>
        <fullName evidence="5">Aminopeptidase N</fullName>
        <ecNumber evidence="4">3.4.11.2</ecNumber>
    </recommendedName>
</protein>
<evidence type="ECO:0000259" key="13">
    <source>
        <dbReference type="Pfam" id="PF01433"/>
    </source>
</evidence>
<dbReference type="GO" id="GO:0006508">
    <property type="term" value="P:proteolysis"/>
    <property type="evidence" value="ECO:0007669"/>
    <property type="project" value="UniProtKB-KW"/>
</dbReference>
<keyword evidence="8" id="KW-0479">Metal-binding</keyword>
<evidence type="ECO:0000256" key="5">
    <source>
        <dbReference type="ARBA" id="ARBA00015611"/>
    </source>
</evidence>
<dbReference type="InterPro" id="IPR042097">
    <property type="entry name" value="Aminopeptidase_N-like_N_sf"/>
</dbReference>
<dbReference type="EMBL" id="FUIE01000044">
    <property type="protein sequence ID" value="SJM61316.1"/>
    <property type="molecule type" value="Genomic_DNA"/>
</dbReference>
<evidence type="ECO:0000256" key="4">
    <source>
        <dbReference type="ARBA" id="ARBA00012564"/>
    </source>
</evidence>
<dbReference type="RefSeq" id="WP_087140499.1">
    <property type="nucleotide sequence ID" value="NZ_FUIE01000044.1"/>
</dbReference>
<keyword evidence="11" id="KW-0482">Metalloprotease</keyword>
<dbReference type="PANTHER" id="PTHR11533">
    <property type="entry name" value="PROTEASE M1 ZINC METALLOPROTEASE"/>
    <property type="match status" value="1"/>
</dbReference>
<sequence length="569" mass="63128">MRPLAVLCLTTALLTSPALTSRALAQETARETSAFTLSSGTPRTMEQLALRFDKADLSFRLLPDTQSIEGVAVLDFTATAPTAAVVVELDAVFAIASITVDGLAVADWSNPEGRLTIPPPRPLTAGESVSVRIAYSGRPHQARRAPWDGGFVWTTTPDGQPWIASAVQGEGCDLFWPCIDHPQGEPERVDLHITVPSSLSAPANGRFLGKSDNGDGTTTWNWTARQPDTYAISLNVGPYVEMAADYRSRFGNEIPLRFWRLASADPAKAQALFDEFPQMLDFYEASIGPFPFGDEKMGVVETPHLGMEHQTINAYGNGYKLDGKGYDWLLQHELAHEWFGNQLTNADWDDMWLHEGFGTYMQPLYARWLNGERAMQAELQTMRLTLANRFPVVSGKSQDAGTVYDDKTGPALDLYYKGALIAHTLRLHIGDDAFYESLRRLVYGRPDPQPGNFRPRYATTPDYVAIVNEVTGRDMGWFFDVYLYQAALPDLIMTRQGERVTLEWKTANGRPFPLPVEIEVDGVLHTLPMTDGRATFEAPPGAHILLDPGSKVLRRLEYLERWKAAATAD</sequence>
<evidence type="ECO:0000256" key="2">
    <source>
        <dbReference type="ARBA" id="ARBA00001947"/>
    </source>
</evidence>
<dbReference type="Proteomes" id="UP000195766">
    <property type="component" value="Unassembled WGS sequence"/>
</dbReference>
<dbReference type="GO" id="GO:0070006">
    <property type="term" value="F:metalloaminopeptidase activity"/>
    <property type="evidence" value="ECO:0007669"/>
    <property type="project" value="TreeGrafter"/>
</dbReference>
<dbReference type="GO" id="GO:0043171">
    <property type="term" value="P:peptide catabolic process"/>
    <property type="evidence" value="ECO:0007669"/>
    <property type="project" value="TreeGrafter"/>
</dbReference>
<dbReference type="InterPro" id="IPR050344">
    <property type="entry name" value="Peptidase_M1_aminopeptidases"/>
</dbReference>
<evidence type="ECO:0000313" key="14">
    <source>
        <dbReference type="EMBL" id="SJM61316.1"/>
    </source>
</evidence>
<dbReference type="Gene3D" id="1.10.390.10">
    <property type="entry name" value="Neutral Protease Domain 2"/>
    <property type="match status" value="1"/>
</dbReference>
<dbReference type="GO" id="GO:0005615">
    <property type="term" value="C:extracellular space"/>
    <property type="evidence" value="ECO:0007669"/>
    <property type="project" value="TreeGrafter"/>
</dbReference>
<dbReference type="Pfam" id="PF01433">
    <property type="entry name" value="Peptidase_M1"/>
    <property type="match status" value="1"/>
</dbReference>
<dbReference type="AlphaFoldDB" id="A0A1R4FZG9"/>
<evidence type="ECO:0000256" key="7">
    <source>
        <dbReference type="ARBA" id="ARBA00022670"/>
    </source>
</evidence>
<dbReference type="PRINTS" id="PR00756">
    <property type="entry name" value="ALADIPTASE"/>
</dbReference>
<evidence type="ECO:0000256" key="10">
    <source>
        <dbReference type="ARBA" id="ARBA00022833"/>
    </source>
</evidence>
<dbReference type="InterPro" id="IPR014782">
    <property type="entry name" value="Peptidase_M1_dom"/>
</dbReference>
<keyword evidence="10" id="KW-0862">Zinc</keyword>
<comment type="catalytic activity">
    <reaction evidence="1">
        <text>Release of an N-terminal amino acid, Xaa-|-Yaa- from a peptide, amide or arylamide. Xaa is preferably Ala, but may be most amino acids including Pro (slow action). When a terminal hydrophobic residue is followed by a prolyl residue, the two may be released as an intact Xaa-Pro dipeptide.</text>
        <dbReference type="EC" id="3.4.11.2"/>
    </reaction>
</comment>
<proteinExistence type="inferred from homology"/>